<evidence type="ECO:0000256" key="3">
    <source>
        <dbReference type="ARBA" id="ARBA00023002"/>
    </source>
</evidence>
<accession>A0AAE1KAG8</accession>
<dbReference type="InterPro" id="IPR036396">
    <property type="entry name" value="Cyt_P450_sf"/>
</dbReference>
<evidence type="ECO:0000256" key="1">
    <source>
        <dbReference type="ARBA" id="ARBA00010617"/>
    </source>
</evidence>
<dbReference type="GO" id="GO:0020037">
    <property type="term" value="F:heme binding"/>
    <property type="evidence" value="ECO:0007669"/>
    <property type="project" value="InterPro"/>
</dbReference>
<dbReference type="GO" id="GO:0005506">
    <property type="term" value="F:iron ion binding"/>
    <property type="evidence" value="ECO:0007669"/>
    <property type="project" value="InterPro"/>
</dbReference>
<evidence type="ECO:0000256" key="2">
    <source>
        <dbReference type="ARBA" id="ARBA00022723"/>
    </source>
</evidence>
<evidence type="ECO:0000313" key="7">
    <source>
        <dbReference type="EMBL" id="KAK4269704.1"/>
    </source>
</evidence>
<comment type="similarity">
    <text evidence="1 6">Belongs to the cytochrome P450 family.</text>
</comment>
<keyword evidence="8" id="KW-1185">Reference proteome</keyword>
<dbReference type="CDD" id="cd11073">
    <property type="entry name" value="CYP76-like"/>
    <property type="match status" value="1"/>
</dbReference>
<dbReference type="Gene3D" id="1.10.630.10">
    <property type="entry name" value="Cytochrome P450"/>
    <property type="match status" value="1"/>
</dbReference>
<comment type="cofactor">
    <cofactor evidence="5">
        <name>heme</name>
        <dbReference type="ChEBI" id="CHEBI:30413"/>
    </cofactor>
</comment>
<evidence type="ECO:0000256" key="5">
    <source>
        <dbReference type="PIRSR" id="PIRSR602401-1"/>
    </source>
</evidence>
<keyword evidence="3 6" id="KW-0560">Oxidoreductase</keyword>
<dbReference type="InterPro" id="IPR017972">
    <property type="entry name" value="Cyt_P450_CS"/>
</dbReference>
<name>A0AAE1KAG8_9FABA</name>
<dbReference type="SUPFAM" id="SSF48264">
    <property type="entry name" value="Cytochrome P450"/>
    <property type="match status" value="1"/>
</dbReference>
<organism evidence="7 8">
    <name type="scientific">Acacia crassicarpa</name>
    <name type="common">northern wattle</name>
    <dbReference type="NCBI Taxonomy" id="499986"/>
    <lineage>
        <taxon>Eukaryota</taxon>
        <taxon>Viridiplantae</taxon>
        <taxon>Streptophyta</taxon>
        <taxon>Embryophyta</taxon>
        <taxon>Tracheophyta</taxon>
        <taxon>Spermatophyta</taxon>
        <taxon>Magnoliopsida</taxon>
        <taxon>eudicotyledons</taxon>
        <taxon>Gunneridae</taxon>
        <taxon>Pentapetalae</taxon>
        <taxon>rosids</taxon>
        <taxon>fabids</taxon>
        <taxon>Fabales</taxon>
        <taxon>Fabaceae</taxon>
        <taxon>Caesalpinioideae</taxon>
        <taxon>mimosoid clade</taxon>
        <taxon>Acacieae</taxon>
        <taxon>Acacia</taxon>
    </lineage>
</organism>
<gene>
    <name evidence="7" type="ORF">QN277_022827</name>
</gene>
<evidence type="ECO:0008006" key="9">
    <source>
        <dbReference type="Google" id="ProtNLM"/>
    </source>
</evidence>
<dbReference type="InterPro" id="IPR002401">
    <property type="entry name" value="Cyt_P450_E_grp-I"/>
</dbReference>
<sequence length="504" mass="56990">MDLFTVLLLVLFPFLWAILHTFISKKFSRSSKLLPPGPSPLPVIGNILDLGTKPHESLTILSKRYGPIMTLKLGTITTIVISSFEMAKQVLHNNDLALSSRTVPDTVASLGHDKVSVVWISASAKWRSLRRACSTELFSPKRLDSTQSLRQKKVQELLDFVQERCDKGEAVDIGEAAFTAALNSISNTFFSMDFAYYSSEKAQEFKDTIWGIMVEAGRPNIVDYFPVFRGLDPQGARKRMDYYFGKLLKYFDGIVEEKVRLRASKTESEISNDVMDSFLNYMIDGQLTREEVLHLFLDLFAAGIDTTSSTVEWAMAELMHNPEKLAKAKQELEQVIGKNGNFEESRIPELPYLNAVVKETLRLHPPVPFLIPRKSENDVQVGGFEVPKNSQILVNVWAMGRDSRVWKKPYSFEPERFLGGEDQHEIDFKGRDFELIPFGAGRRICPGLPLANRSVPFMLVTLLHNFNWVLENGLKAEEMDMTDKFGLTLKKAQPLRAVPVTTCL</sequence>
<comment type="caution">
    <text evidence="7">The sequence shown here is derived from an EMBL/GenBank/DDBJ whole genome shotgun (WGS) entry which is preliminary data.</text>
</comment>
<keyword evidence="6" id="KW-0503">Monooxygenase</keyword>
<evidence type="ECO:0000256" key="4">
    <source>
        <dbReference type="ARBA" id="ARBA00023004"/>
    </source>
</evidence>
<dbReference type="PROSITE" id="PS00086">
    <property type="entry name" value="CYTOCHROME_P450"/>
    <property type="match status" value="1"/>
</dbReference>
<dbReference type="GO" id="GO:0016705">
    <property type="term" value="F:oxidoreductase activity, acting on paired donors, with incorporation or reduction of molecular oxygen"/>
    <property type="evidence" value="ECO:0007669"/>
    <property type="project" value="InterPro"/>
</dbReference>
<keyword evidence="4 5" id="KW-0408">Iron</keyword>
<dbReference type="Pfam" id="PF00067">
    <property type="entry name" value="p450"/>
    <property type="match status" value="1"/>
</dbReference>
<evidence type="ECO:0000256" key="6">
    <source>
        <dbReference type="RuleBase" id="RU000461"/>
    </source>
</evidence>
<dbReference type="PANTHER" id="PTHR47950">
    <property type="entry name" value="CYTOCHROME P450, FAMILY 76, SUBFAMILY C, POLYPEPTIDE 5-RELATED"/>
    <property type="match status" value="1"/>
</dbReference>
<dbReference type="Proteomes" id="UP001293593">
    <property type="component" value="Unassembled WGS sequence"/>
</dbReference>
<dbReference type="PANTHER" id="PTHR47950:SF30">
    <property type="entry name" value="CYTOCHROME P450 FAMILY PROTEIN"/>
    <property type="match status" value="1"/>
</dbReference>
<keyword evidence="2 5" id="KW-0479">Metal-binding</keyword>
<dbReference type="FunFam" id="1.10.630.10:FF:000007">
    <property type="entry name" value="Cytochrome P450 76C4"/>
    <property type="match status" value="1"/>
</dbReference>
<dbReference type="GO" id="GO:0004497">
    <property type="term" value="F:monooxygenase activity"/>
    <property type="evidence" value="ECO:0007669"/>
    <property type="project" value="UniProtKB-KW"/>
</dbReference>
<dbReference type="EMBL" id="JAWXYG010000006">
    <property type="protein sequence ID" value="KAK4269704.1"/>
    <property type="molecule type" value="Genomic_DNA"/>
</dbReference>
<dbReference type="AlphaFoldDB" id="A0AAE1KAG8"/>
<proteinExistence type="inferred from homology"/>
<keyword evidence="5 6" id="KW-0349">Heme</keyword>
<protein>
    <recommendedName>
        <fullName evidence="9">Cytochrome P450</fullName>
    </recommendedName>
</protein>
<dbReference type="InterPro" id="IPR001128">
    <property type="entry name" value="Cyt_P450"/>
</dbReference>
<dbReference type="PRINTS" id="PR00463">
    <property type="entry name" value="EP450I"/>
</dbReference>
<dbReference type="PRINTS" id="PR00385">
    <property type="entry name" value="P450"/>
</dbReference>
<reference evidence="7" key="1">
    <citation type="submission" date="2023-10" db="EMBL/GenBank/DDBJ databases">
        <title>Chromosome-level genome of the transformable northern wattle, Acacia crassicarpa.</title>
        <authorList>
            <person name="Massaro I."/>
            <person name="Sinha N.R."/>
            <person name="Poethig S."/>
            <person name="Leichty A.R."/>
        </authorList>
    </citation>
    <scope>NUCLEOTIDE SEQUENCE</scope>
    <source>
        <strain evidence="7">Acra3RX</strain>
        <tissue evidence="7">Leaf</tissue>
    </source>
</reference>
<feature type="binding site" description="axial binding residue" evidence="5">
    <location>
        <position position="445"/>
    </location>
    <ligand>
        <name>heme</name>
        <dbReference type="ChEBI" id="CHEBI:30413"/>
    </ligand>
    <ligandPart>
        <name>Fe</name>
        <dbReference type="ChEBI" id="CHEBI:18248"/>
    </ligandPart>
</feature>
<evidence type="ECO:0000313" key="8">
    <source>
        <dbReference type="Proteomes" id="UP001293593"/>
    </source>
</evidence>